<dbReference type="InterPro" id="IPR003661">
    <property type="entry name" value="HisK_dim/P_dom"/>
</dbReference>
<dbReference type="Proteomes" id="UP000323426">
    <property type="component" value="Unassembled WGS sequence"/>
</dbReference>
<dbReference type="AlphaFoldDB" id="A0A5M6DKM7"/>
<dbReference type="InterPro" id="IPR013767">
    <property type="entry name" value="PAS_fold"/>
</dbReference>
<dbReference type="SMART" id="SM00388">
    <property type="entry name" value="HisKA"/>
    <property type="match status" value="1"/>
</dbReference>
<accession>A0A5M6DKM7</accession>
<evidence type="ECO:0000256" key="5">
    <source>
        <dbReference type="ARBA" id="ARBA00022777"/>
    </source>
</evidence>
<evidence type="ECO:0000256" key="1">
    <source>
        <dbReference type="ARBA" id="ARBA00000085"/>
    </source>
</evidence>
<dbReference type="InterPro" id="IPR003594">
    <property type="entry name" value="HATPase_dom"/>
</dbReference>
<dbReference type="InterPro" id="IPR035965">
    <property type="entry name" value="PAS-like_dom_sf"/>
</dbReference>
<dbReference type="Gene3D" id="3.30.565.10">
    <property type="entry name" value="Histidine kinase-like ATPase, C-terminal domain"/>
    <property type="match status" value="1"/>
</dbReference>
<protein>
    <recommendedName>
        <fullName evidence="2">histidine kinase</fullName>
        <ecNumber evidence="2">2.7.13.3</ecNumber>
    </recommendedName>
</protein>
<dbReference type="NCBIfam" id="TIGR00229">
    <property type="entry name" value="sensory_box"/>
    <property type="match status" value="1"/>
</dbReference>
<evidence type="ECO:0000313" key="9">
    <source>
        <dbReference type="EMBL" id="KAA5546779.1"/>
    </source>
</evidence>
<dbReference type="InterPro" id="IPR052162">
    <property type="entry name" value="Sensor_kinase/Photoreceptor"/>
</dbReference>
<feature type="domain" description="Histidine kinase" evidence="6">
    <location>
        <begin position="160"/>
        <end position="378"/>
    </location>
</feature>
<dbReference type="CDD" id="cd00075">
    <property type="entry name" value="HATPase"/>
    <property type="match status" value="1"/>
</dbReference>
<feature type="domain" description="PAS" evidence="7">
    <location>
        <begin position="23"/>
        <end position="80"/>
    </location>
</feature>
<evidence type="ECO:0000256" key="4">
    <source>
        <dbReference type="ARBA" id="ARBA00022679"/>
    </source>
</evidence>
<gene>
    <name evidence="9" type="ORF">F0145_10620</name>
</gene>
<dbReference type="SUPFAM" id="SSF47384">
    <property type="entry name" value="Homodimeric domain of signal transducing histidine kinase"/>
    <property type="match status" value="1"/>
</dbReference>
<evidence type="ECO:0000256" key="3">
    <source>
        <dbReference type="ARBA" id="ARBA00022553"/>
    </source>
</evidence>
<dbReference type="GO" id="GO:0006355">
    <property type="term" value="P:regulation of DNA-templated transcription"/>
    <property type="evidence" value="ECO:0007669"/>
    <property type="project" value="InterPro"/>
</dbReference>
<dbReference type="CDD" id="cd00082">
    <property type="entry name" value="HisKA"/>
    <property type="match status" value="1"/>
</dbReference>
<dbReference type="InterPro" id="IPR004358">
    <property type="entry name" value="Sig_transdc_His_kin-like_C"/>
</dbReference>
<dbReference type="Gene3D" id="1.10.287.130">
    <property type="match status" value="1"/>
</dbReference>
<dbReference type="RefSeq" id="WP_150088380.1">
    <property type="nucleotide sequence ID" value="NZ_VWSF01000006.1"/>
</dbReference>
<reference evidence="9 10" key="1">
    <citation type="submission" date="2019-09" db="EMBL/GenBank/DDBJ databases">
        <title>Genome sequence and assembly of Adhaeribacter sp.</title>
        <authorList>
            <person name="Chhetri G."/>
        </authorList>
    </citation>
    <scope>NUCLEOTIDE SEQUENCE [LARGE SCALE GENOMIC DNA]</scope>
    <source>
        <strain evidence="9 10">DK36</strain>
    </source>
</reference>
<dbReference type="GO" id="GO:0000155">
    <property type="term" value="F:phosphorelay sensor kinase activity"/>
    <property type="evidence" value="ECO:0007669"/>
    <property type="project" value="InterPro"/>
</dbReference>
<sequence length="378" mass="43264">MNLLHSKESLNSYFIEQIKDYAIFATDTKGIITVWNKGAERIKGYTEAEAIGQYYGILHPDEYQQAGHPQHELEAALQNGSYEAEDWRKRKDGSLFWATVTLTPIFDKKGKHIGFTKITGNITKQKELQDKLAERQQSALEHKNSELQKTNLDLDNFIYTASHDLRSPVTNIEALMLLLKEDLAEANALNDGTEEIVQRVIGSVNRLKHTIEDLTEITRLHKDSEENLSVEIINVQEVYKDILADLNSPGKQKACFMQTDFQVHQLQFSRKNFRSILYNLVSNAIKYQAPERDCIVRIHTHLEEPYVVLRVKDNGLGMTPRQQGQLFTMFKRFHDHVDGTGIGLFMVKRMVENAGGKIEVESEPGTGSEFKVYFRADM</sequence>
<dbReference type="SMART" id="SM00387">
    <property type="entry name" value="HATPase_c"/>
    <property type="match status" value="1"/>
</dbReference>
<dbReference type="InterPro" id="IPR036890">
    <property type="entry name" value="HATPase_C_sf"/>
</dbReference>
<evidence type="ECO:0000259" key="6">
    <source>
        <dbReference type="PROSITE" id="PS50109"/>
    </source>
</evidence>
<dbReference type="InterPro" id="IPR005467">
    <property type="entry name" value="His_kinase_dom"/>
</dbReference>
<dbReference type="PROSITE" id="PS50109">
    <property type="entry name" value="HIS_KIN"/>
    <property type="match status" value="1"/>
</dbReference>
<keyword evidence="4" id="KW-0808">Transferase</keyword>
<organism evidence="9 10">
    <name type="scientific">Adhaeribacter rhizoryzae</name>
    <dbReference type="NCBI Taxonomy" id="2607907"/>
    <lineage>
        <taxon>Bacteria</taxon>
        <taxon>Pseudomonadati</taxon>
        <taxon>Bacteroidota</taxon>
        <taxon>Cytophagia</taxon>
        <taxon>Cytophagales</taxon>
        <taxon>Hymenobacteraceae</taxon>
        <taxon>Adhaeribacter</taxon>
    </lineage>
</organism>
<name>A0A5M6DKM7_9BACT</name>
<dbReference type="PANTHER" id="PTHR43304">
    <property type="entry name" value="PHYTOCHROME-LIKE PROTEIN CPH1"/>
    <property type="match status" value="1"/>
</dbReference>
<dbReference type="Pfam" id="PF00512">
    <property type="entry name" value="HisKA"/>
    <property type="match status" value="1"/>
</dbReference>
<dbReference type="EC" id="2.7.13.3" evidence="2"/>
<dbReference type="CDD" id="cd00130">
    <property type="entry name" value="PAS"/>
    <property type="match status" value="1"/>
</dbReference>
<evidence type="ECO:0000256" key="2">
    <source>
        <dbReference type="ARBA" id="ARBA00012438"/>
    </source>
</evidence>
<dbReference type="PRINTS" id="PR00344">
    <property type="entry name" value="BCTRLSENSOR"/>
</dbReference>
<dbReference type="InterPro" id="IPR036097">
    <property type="entry name" value="HisK_dim/P_sf"/>
</dbReference>
<dbReference type="Pfam" id="PF02518">
    <property type="entry name" value="HATPase_c"/>
    <property type="match status" value="1"/>
</dbReference>
<dbReference type="SUPFAM" id="SSF55785">
    <property type="entry name" value="PYP-like sensor domain (PAS domain)"/>
    <property type="match status" value="1"/>
</dbReference>
<comment type="catalytic activity">
    <reaction evidence="1">
        <text>ATP + protein L-histidine = ADP + protein N-phospho-L-histidine.</text>
        <dbReference type="EC" id="2.7.13.3"/>
    </reaction>
</comment>
<dbReference type="SMART" id="SM00091">
    <property type="entry name" value="PAS"/>
    <property type="match status" value="1"/>
</dbReference>
<dbReference type="SUPFAM" id="SSF55874">
    <property type="entry name" value="ATPase domain of HSP90 chaperone/DNA topoisomerase II/histidine kinase"/>
    <property type="match status" value="1"/>
</dbReference>
<dbReference type="PANTHER" id="PTHR43304:SF1">
    <property type="entry name" value="PAC DOMAIN-CONTAINING PROTEIN"/>
    <property type="match status" value="1"/>
</dbReference>
<dbReference type="PROSITE" id="PS50112">
    <property type="entry name" value="PAS"/>
    <property type="match status" value="1"/>
</dbReference>
<dbReference type="InterPro" id="IPR000700">
    <property type="entry name" value="PAS-assoc_C"/>
</dbReference>
<keyword evidence="10" id="KW-1185">Reference proteome</keyword>
<evidence type="ECO:0000259" key="7">
    <source>
        <dbReference type="PROSITE" id="PS50112"/>
    </source>
</evidence>
<proteinExistence type="predicted"/>
<dbReference type="PROSITE" id="PS50113">
    <property type="entry name" value="PAC"/>
    <property type="match status" value="1"/>
</dbReference>
<dbReference type="Pfam" id="PF00989">
    <property type="entry name" value="PAS"/>
    <property type="match status" value="1"/>
</dbReference>
<dbReference type="Gene3D" id="3.30.450.20">
    <property type="entry name" value="PAS domain"/>
    <property type="match status" value="1"/>
</dbReference>
<evidence type="ECO:0000259" key="8">
    <source>
        <dbReference type="PROSITE" id="PS50113"/>
    </source>
</evidence>
<comment type="caution">
    <text evidence="9">The sequence shown here is derived from an EMBL/GenBank/DDBJ whole genome shotgun (WGS) entry which is preliminary data.</text>
</comment>
<dbReference type="InterPro" id="IPR000014">
    <property type="entry name" value="PAS"/>
</dbReference>
<evidence type="ECO:0000313" key="10">
    <source>
        <dbReference type="Proteomes" id="UP000323426"/>
    </source>
</evidence>
<feature type="domain" description="PAC" evidence="8">
    <location>
        <begin position="82"/>
        <end position="134"/>
    </location>
</feature>
<dbReference type="EMBL" id="VWSF01000006">
    <property type="protein sequence ID" value="KAA5546779.1"/>
    <property type="molecule type" value="Genomic_DNA"/>
</dbReference>
<keyword evidence="5" id="KW-0418">Kinase</keyword>
<keyword evidence="3" id="KW-0597">Phosphoprotein</keyword>